<dbReference type="SUPFAM" id="SSF54427">
    <property type="entry name" value="NTF2-like"/>
    <property type="match status" value="1"/>
</dbReference>
<evidence type="ECO:0008006" key="5">
    <source>
        <dbReference type="Google" id="ProtNLM"/>
    </source>
</evidence>
<feature type="transmembrane region" description="Helical" evidence="2">
    <location>
        <begin position="133"/>
        <end position="153"/>
    </location>
</feature>
<dbReference type="Proteomes" id="UP000743899">
    <property type="component" value="Unassembled WGS sequence"/>
</dbReference>
<organism evidence="3 4">
    <name type="scientific">Pallidibacillus pasinlerensis</name>
    <dbReference type="NCBI Taxonomy" id="2703818"/>
    <lineage>
        <taxon>Bacteria</taxon>
        <taxon>Bacillati</taxon>
        <taxon>Bacillota</taxon>
        <taxon>Bacilli</taxon>
        <taxon>Bacillales</taxon>
        <taxon>Bacillaceae</taxon>
        <taxon>Pallidibacillus</taxon>
    </lineage>
</organism>
<keyword evidence="4" id="KW-1185">Reference proteome</keyword>
<reference evidence="3 4" key="1">
    <citation type="submission" date="2020-01" db="EMBL/GenBank/DDBJ databases">
        <title>A novel Bacillus sp. from Pasinler.</title>
        <authorList>
            <person name="Adiguzel A."/>
            <person name="Ay H."/>
            <person name="Baltaci M.O."/>
        </authorList>
    </citation>
    <scope>NUCLEOTIDE SEQUENCE [LARGE SCALE GENOMIC DNA]</scope>
    <source>
        <strain evidence="3 4">P1</strain>
    </source>
</reference>
<feature type="compositionally biased region" description="Polar residues" evidence="1">
    <location>
        <begin position="101"/>
        <end position="113"/>
    </location>
</feature>
<keyword evidence="2" id="KW-0812">Transmembrane</keyword>
<evidence type="ECO:0000256" key="1">
    <source>
        <dbReference type="SAM" id="MobiDB-lite"/>
    </source>
</evidence>
<dbReference type="RefSeq" id="WP_161920997.1">
    <property type="nucleotide sequence ID" value="NZ_JAACYS010000048.1"/>
</dbReference>
<dbReference type="EMBL" id="JAACYS010000048">
    <property type="protein sequence ID" value="NCU18167.1"/>
    <property type="molecule type" value="Genomic_DNA"/>
</dbReference>
<evidence type="ECO:0000313" key="4">
    <source>
        <dbReference type="Proteomes" id="UP000743899"/>
    </source>
</evidence>
<sequence length="265" mass="29590">MKQCTFCGANVEGKFCVNCGQAQECLSCGSTFNGSEKFCASCGTQRAISQQSTQPNVQDSQQQDNVTNQELNQTTNQPQEPNQAFTPYQSTHSNQQTHQHGPSNFQQNYNQGFSPGGPRNHFFPPKKGPNKGLIWGIVGAVAIAAIIVCYFIFFKSPNTPSGVVEAFVDALDNQNFSKAREYLYEDEYIDVFEDIEYYLDFIPSSAELSFSVKIIDEHIQGNSAEVDTIMSYKASFMGESMSESDNVTFYLIKHNGKWKITSETF</sequence>
<evidence type="ECO:0000313" key="3">
    <source>
        <dbReference type="EMBL" id="NCU18167.1"/>
    </source>
</evidence>
<feature type="region of interest" description="Disordered" evidence="1">
    <location>
        <begin position="73"/>
        <end position="125"/>
    </location>
</feature>
<proteinExistence type="predicted"/>
<comment type="caution">
    <text evidence="3">The sequence shown here is derived from an EMBL/GenBank/DDBJ whole genome shotgun (WGS) entry which is preliminary data.</text>
</comment>
<accession>A0ABX0A5T7</accession>
<dbReference type="InterPro" id="IPR032710">
    <property type="entry name" value="NTF2-like_dom_sf"/>
</dbReference>
<protein>
    <recommendedName>
        <fullName evidence="5">Zinc ribbon domain-containing protein</fullName>
    </recommendedName>
</protein>
<feature type="compositionally biased region" description="Low complexity" evidence="1">
    <location>
        <begin position="73"/>
        <end position="100"/>
    </location>
</feature>
<evidence type="ECO:0000256" key="2">
    <source>
        <dbReference type="SAM" id="Phobius"/>
    </source>
</evidence>
<dbReference type="Gene3D" id="3.10.450.50">
    <property type="match status" value="1"/>
</dbReference>
<keyword evidence="2" id="KW-1133">Transmembrane helix</keyword>
<keyword evidence="2" id="KW-0472">Membrane</keyword>
<gene>
    <name evidence="3" type="ORF">GW534_10610</name>
</gene>
<name>A0ABX0A5T7_9BACI</name>